<dbReference type="RefSeq" id="WP_025060629.1">
    <property type="nucleotide sequence ID" value="NZ_JAMC01000006.1"/>
</dbReference>
<proteinExistence type="predicted"/>
<dbReference type="STRING" id="1300350.Z948_3363"/>
<comment type="caution">
    <text evidence="1">The sequence shown here is derived from an EMBL/GenBank/DDBJ whole genome shotgun (WGS) entry which is preliminary data.</text>
</comment>
<gene>
    <name evidence="1" type="ORF">DSW25_15580</name>
</gene>
<evidence type="ECO:0000313" key="1">
    <source>
        <dbReference type="EMBL" id="KEJ88588.1"/>
    </source>
</evidence>
<dbReference type="Proteomes" id="UP000027734">
    <property type="component" value="Unassembled WGS sequence"/>
</dbReference>
<keyword evidence="2" id="KW-1185">Reference proteome</keyword>
<organism evidence="1 2">
    <name type="scientific">Sulfitobacter donghicola DSW-25 = KCTC 12864 = JCM 14565</name>
    <dbReference type="NCBI Taxonomy" id="1300350"/>
    <lineage>
        <taxon>Bacteria</taxon>
        <taxon>Pseudomonadati</taxon>
        <taxon>Pseudomonadota</taxon>
        <taxon>Alphaproteobacteria</taxon>
        <taxon>Rhodobacterales</taxon>
        <taxon>Roseobacteraceae</taxon>
        <taxon>Sulfitobacter</taxon>
    </lineage>
</organism>
<accession>A0A073IE27</accession>
<dbReference type="AlphaFoldDB" id="A0A073IE27"/>
<evidence type="ECO:0000313" key="2">
    <source>
        <dbReference type="Proteomes" id="UP000027734"/>
    </source>
</evidence>
<dbReference type="EMBL" id="JAMC01000006">
    <property type="protein sequence ID" value="KEJ88588.1"/>
    <property type="molecule type" value="Genomic_DNA"/>
</dbReference>
<name>A0A073IE27_9RHOB</name>
<protein>
    <submittedName>
        <fullName evidence="1">Uncharacterized protein</fullName>
    </submittedName>
</protein>
<reference evidence="1 2" key="1">
    <citation type="submission" date="2014-01" db="EMBL/GenBank/DDBJ databases">
        <title>Sulfitobacter donghicola JCM 14565 Genome Sequencing.</title>
        <authorList>
            <person name="Lai Q."/>
            <person name="Hong Z."/>
        </authorList>
    </citation>
    <scope>NUCLEOTIDE SEQUENCE [LARGE SCALE GENOMIC DNA]</scope>
    <source>
        <strain evidence="1 2">JCM 14565</strain>
    </source>
</reference>
<sequence>MTNQINRGRTAFQPPERTAYSHAENLRVVDRCRDEAMQAGLSGHYLCDTNFEPLLDYLQGNRP</sequence>